<keyword evidence="1" id="KW-0378">Hydrolase</keyword>
<reference evidence="2" key="1">
    <citation type="submission" date="2016-06" db="EMBL/GenBank/DDBJ databases">
        <title>Parallel loss of symbiosis genes in relatives of nitrogen-fixing non-legume Parasponia.</title>
        <authorList>
            <person name="Van Velzen R."/>
            <person name="Holmer R."/>
            <person name="Bu F."/>
            <person name="Rutten L."/>
            <person name="Van Zeijl A."/>
            <person name="Liu W."/>
            <person name="Santuari L."/>
            <person name="Cao Q."/>
            <person name="Sharma T."/>
            <person name="Shen D."/>
            <person name="Roswanjaya Y."/>
            <person name="Wardhani T."/>
            <person name="Kalhor M.S."/>
            <person name="Jansen J."/>
            <person name="Van den Hoogen J."/>
            <person name="Gungor B."/>
            <person name="Hartog M."/>
            <person name="Hontelez J."/>
            <person name="Verver J."/>
            <person name="Yang W.-C."/>
            <person name="Schijlen E."/>
            <person name="Repin R."/>
            <person name="Schilthuizen M."/>
            <person name="Schranz E."/>
            <person name="Heidstra R."/>
            <person name="Miyata K."/>
            <person name="Fedorova E."/>
            <person name="Kohlen W."/>
            <person name="Bisseling T."/>
            <person name="Smit S."/>
            <person name="Geurts R."/>
        </authorList>
    </citation>
    <scope>NUCLEOTIDE SEQUENCE [LARGE SCALE GENOMIC DNA]</scope>
    <source>
        <strain evidence="2">cv. WU1-14</strain>
    </source>
</reference>
<dbReference type="InterPro" id="IPR036691">
    <property type="entry name" value="Endo/exonu/phosph_ase_sf"/>
</dbReference>
<dbReference type="PANTHER" id="PTHR33710:SF77">
    <property type="entry name" value="DNASE I-LIKE SUPERFAMILY PROTEIN"/>
    <property type="match status" value="1"/>
</dbReference>
<dbReference type="EMBL" id="JXTB01000005">
    <property type="protein sequence ID" value="PON79229.1"/>
    <property type="molecule type" value="Genomic_DNA"/>
</dbReference>
<dbReference type="PANTHER" id="PTHR33710">
    <property type="entry name" value="BNAC02G09200D PROTEIN"/>
    <property type="match status" value="1"/>
</dbReference>
<dbReference type="GO" id="GO:0004527">
    <property type="term" value="F:exonuclease activity"/>
    <property type="evidence" value="ECO:0007669"/>
    <property type="project" value="UniProtKB-KW"/>
</dbReference>
<keyword evidence="2" id="KW-1185">Reference proteome</keyword>
<keyword evidence="1" id="KW-0540">Nuclease</keyword>
<dbReference type="SUPFAM" id="SSF56219">
    <property type="entry name" value="DNase I-like"/>
    <property type="match status" value="1"/>
</dbReference>
<protein>
    <submittedName>
        <fullName evidence="1">Endonuclease/exonuclease/phosphatase</fullName>
    </submittedName>
</protein>
<dbReference type="OrthoDB" id="1748181at2759"/>
<dbReference type="GO" id="GO:0004519">
    <property type="term" value="F:endonuclease activity"/>
    <property type="evidence" value="ECO:0007669"/>
    <property type="project" value="UniProtKB-KW"/>
</dbReference>
<feature type="non-terminal residue" evidence="1">
    <location>
        <position position="1"/>
    </location>
</feature>
<keyword evidence="1" id="KW-0269">Exonuclease</keyword>
<dbReference type="Gene3D" id="3.60.10.10">
    <property type="entry name" value="Endonuclease/exonuclease/phosphatase"/>
    <property type="match status" value="1"/>
</dbReference>
<comment type="caution">
    <text evidence="1">The sequence shown here is derived from an EMBL/GenBank/DDBJ whole genome shotgun (WGS) entry which is preliminary data.</text>
</comment>
<dbReference type="AlphaFoldDB" id="A0A2P5E117"/>
<evidence type="ECO:0000313" key="1">
    <source>
        <dbReference type="EMBL" id="PON79229.1"/>
    </source>
</evidence>
<name>A0A2P5E117_PARAD</name>
<keyword evidence="1" id="KW-0255">Endonuclease</keyword>
<organism evidence="1 2">
    <name type="scientific">Parasponia andersonii</name>
    <name type="common">Sponia andersonii</name>
    <dbReference type="NCBI Taxonomy" id="3476"/>
    <lineage>
        <taxon>Eukaryota</taxon>
        <taxon>Viridiplantae</taxon>
        <taxon>Streptophyta</taxon>
        <taxon>Embryophyta</taxon>
        <taxon>Tracheophyta</taxon>
        <taxon>Spermatophyta</taxon>
        <taxon>Magnoliopsida</taxon>
        <taxon>eudicotyledons</taxon>
        <taxon>Gunneridae</taxon>
        <taxon>Pentapetalae</taxon>
        <taxon>rosids</taxon>
        <taxon>fabids</taxon>
        <taxon>Rosales</taxon>
        <taxon>Cannabaceae</taxon>
        <taxon>Parasponia</taxon>
    </lineage>
</organism>
<gene>
    <name evidence="1" type="ORF">PanWU01x14_013450</name>
</gene>
<sequence>GDFNAVLDSHETIDTIYSASYFDFASFLGAYTLIDLDTRGTFYTRISKGARGLVLSRLDRALCTYGFIDLWSNLSNSTLPCLYSDHYPLFLLGRDSRAPYS</sequence>
<accession>A0A2P5E117</accession>
<proteinExistence type="predicted"/>
<dbReference type="Proteomes" id="UP000237105">
    <property type="component" value="Unassembled WGS sequence"/>
</dbReference>
<evidence type="ECO:0000313" key="2">
    <source>
        <dbReference type="Proteomes" id="UP000237105"/>
    </source>
</evidence>